<name>A0A8H7TKX7_9HELO</name>
<reference evidence="3" key="1">
    <citation type="submission" date="2021-02" db="EMBL/GenBank/DDBJ databases">
        <title>Genome sequence Cadophora malorum strain M34.</title>
        <authorList>
            <person name="Stefanovic E."/>
            <person name="Vu D."/>
            <person name="Scully C."/>
            <person name="Dijksterhuis J."/>
            <person name="Roader J."/>
            <person name="Houbraken J."/>
        </authorList>
    </citation>
    <scope>NUCLEOTIDE SEQUENCE</scope>
    <source>
        <strain evidence="3">M34</strain>
    </source>
</reference>
<organism evidence="3 4">
    <name type="scientific">Cadophora malorum</name>
    <dbReference type="NCBI Taxonomy" id="108018"/>
    <lineage>
        <taxon>Eukaryota</taxon>
        <taxon>Fungi</taxon>
        <taxon>Dikarya</taxon>
        <taxon>Ascomycota</taxon>
        <taxon>Pezizomycotina</taxon>
        <taxon>Leotiomycetes</taxon>
        <taxon>Helotiales</taxon>
        <taxon>Ploettnerulaceae</taxon>
        <taxon>Cadophora</taxon>
    </lineage>
</organism>
<evidence type="ECO:0000313" key="3">
    <source>
        <dbReference type="EMBL" id="KAG4421127.1"/>
    </source>
</evidence>
<dbReference type="GO" id="GO:0016020">
    <property type="term" value="C:membrane"/>
    <property type="evidence" value="ECO:0007669"/>
    <property type="project" value="TreeGrafter"/>
</dbReference>
<evidence type="ECO:0000256" key="1">
    <source>
        <dbReference type="ARBA" id="ARBA00022741"/>
    </source>
</evidence>
<dbReference type="InterPro" id="IPR027417">
    <property type="entry name" value="P-loop_NTPase"/>
</dbReference>
<evidence type="ECO:0008006" key="5">
    <source>
        <dbReference type="Google" id="ProtNLM"/>
    </source>
</evidence>
<dbReference type="EMBL" id="JAFJYH010000071">
    <property type="protein sequence ID" value="KAG4421127.1"/>
    <property type="molecule type" value="Genomic_DNA"/>
</dbReference>
<dbReference type="InterPro" id="IPR050173">
    <property type="entry name" value="ABC_transporter_C-like"/>
</dbReference>
<keyword evidence="2" id="KW-0067">ATP-binding</keyword>
<dbReference type="Proteomes" id="UP000664132">
    <property type="component" value="Unassembled WGS sequence"/>
</dbReference>
<dbReference type="Gene3D" id="3.40.50.300">
    <property type="entry name" value="P-loop containing nucleotide triphosphate hydrolases"/>
    <property type="match status" value="1"/>
</dbReference>
<dbReference type="GO" id="GO:0042626">
    <property type="term" value="F:ATPase-coupled transmembrane transporter activity"/>
    <property type="evidence" value="ECO:0007669"/>
    <property type="project" value="TreeGrafter"/>
</dbReference>
<proteinExistence type="predicted"/>
<dbReference type="SUPFAM" id="SSF52540">
    <property type="entry name" value="P-loop containing nucleoside triphosphate hydrolases"/>
    <property type="match status" value="1"/>
</dbReference>
<evidence type="ECO:0000256" key="2">
    <source>
        <dbReference type="ARBA" id="ARBA00022840"/>
    </source>
</evidence>
<dbReference type="GO" id="GO:0005524">
    <property type="term" value="F:ATP binding"/>
    <property type="evidence" value="ECO:0007669"/>
    <property type="project" value="UniProtKB-KW"/>
</dbReference>
<dbReference type="OrthoDB" id="6500128at2759"/>
<dbReference type="AlphaFoldDB" id="A0A8H7TKX7"/>
<protein>
    <recommendedName>
        <fullName evidence="5">P-loop containing nucleoside triphosphate hydrolase protein</fullName>
    </recommendedName>
</protein>
<dbReference type="PANTHER" id="PTHR24223:SF269">
    <property type="entry name" value="ABC MULTIDRUG TRANSPORTER (EUROFUNG)-RELATED"/>
    <property type="match status" value="1"/>
</dbReference>
<evidence type="ECO:0000313" key="4">
    <source>
        <dbReference type="Proteomes" id="UP000664132"/>
    </source>
</evidence>
<sequence length="196" mass="21754">MLVMSDTIRQNIDIADSGILDDEIILALKKVKLWSVIQGRADGHATGLSQDQDLNATAGHESSAVPLLYGLSGHGQQTDTRRDTALDMLMSSRPLSHGQQQLFSLARAILMRAFRGNIVLLDEASSSVDADTDKFMQQIIREEFRDHTVLTIAHRLETILDTNFVMVMDAGRLVEFGSPDDLMEKEDGFFRKIHGA</sequence>
<keyword evidence="1" id="KW-0547">Nucleotide-binding</keyword>
<dbReference type="PANTHER" id="PTHR24223">
    <property type="entry name" value="ATP-BINDING CASSETTE SUB-FAMILY C"/>
    <property type="match status" value="1"/>
</dbReference>
<accession>A0A8H7TKX7</accession>
<comment type="caution">
    <text evidence="3">The sequence shown here is derived from an EMBL/GenBank/DDBJ whole genome shotgun (WGS) entry which is preliminary data.</text>
</comment>
<keyword evidence="4" id="KW-1185">Reference proteome</keyword>
<gene>
    <name evidence="3" type="ORF">IFR04_005770</name>
</gene>